<gene>
    <name evidence="2" type="ORF">JOF45_001727</name>
</gene>
<organism evidence="2 3">
    <name type="scientific">Nesterenkonia lacusekhoensis</name>
    <dbReference type="NCBI Taxonomy" id="150832"/>
    <lineage>
        <taxon>Bacteria</taxon>
        <taxon>Bacillati</taxon>
        <taxon>Actinomycetota</taxon>
        <taxon>Actinomycetes</taxon>
        <taxon>Micrococcales</taxon>
        <taxon>Micrococcaceae</taxon>
        <taxon>Nesterenkonia</taxon>
    </lineage>
</organism>
<reference evidence="2 3" key="1">
    <citation type="submission" date="2021-03" db="EMBL/GenBank/DDBJ databases">
        <title>Sequencing the genomes of 1000 actinobacteria strains.</title>
        <authorList>
            <person name="Klenk H.-P."/>
        </authorList>
    </citation>
    <scope>NUCLEOTIDE SEQUENCE [LARGE SCALE GENOMIC DNA]</scope>
    <source>
        <strain evidence="2 3">DSM 12544</strain>
    </source>
</reference>
<dbReference type="InterPro" id="IPR053714">
    <property type="entry name" value="Iso_Racemase_Enz_sf"/>
</dbReference>
<dbReference type="PANTHER" id="PTHR28047:SF5">
    <property type="entry name" value="PROTEIN DCG1"/>
    <property type="match status" value="1"/>
</dbReference>
<protein>
    <submittedName>
        <fullName evidence="2">Asp/Glu/hydantoin racemase</fullName>
    </submittedName>
</protein>
<sequence>MRILVVNVNTTDSMTQAIAQQARGAAAEGTEIVPLTPRFGAESVEGNMESYLAAVGVMDAVASYGQDFDAVIQAGFGEHGREGLQELARHQWWTSLRPRRIWPPCWGGATPWSPRWTAPSH</sequence>
<dbReference type="Proteomes" id="UP001519331">
    <property type="component" value="Unassembled WGS sequence"/>
</dbReference>
<dbReference type="Pfam" id="PF01177">
    <property type="entry name" value="Asp_Glu_race"/>
    <property type="match status" value="1"/>
</dbReference>
<proteinExistence type="inferred from homology"/>
<dbReference type="EMBL" id="JAGINX010000001">
    <property type="protein sequence ID" value="MBP2318708.1"/>
    <property type="molecule type" value="Genomic_DNA"/>
</dbReference>
<evidence type="ECO:0000313" key="3">
    <source>
        <dbReference type="Proteomes" id="UP001519331"/>
    </source>
</evidence>
<accession>A0ABS4T2N7</accession>
<dbReference type="InterPro" id="IPR015942">
    <property type="entry name" value="Asp/Glu/hydantoin_racemase"/>
</dbReference>
<evidence type="ECO:0000313" key="2">
    <source>
        <dbReference type="EMBL" id="MBP2318708.1"/>
    </source>
</evidence>
<dbReference type="Gene3D" id="3.40.50.12500">
    <property type="match status" value="1"/>
</dbReference>
<evidence type="ECO:0000256" key="1">
    <source>
        <dbReference type="ARBA" id="ARBA00038414"/>
    </source>
</evidence>
<dbReference type="PANTHER" id="PTHR28047">
    <property type="entry name" value="PROTEIN DCG1"/>
    <property type="match status" value="1"/>
</dbReference>
<dbReference type="InterPro" id="IPR052186">
    <property type="entry name" value="Hydantoin_racemase-like"/>
</dbReference>
<comment type="similarity">
    <text evidence="1">Belongs to the HyuE racemase family.</text>
</comment>
<name>A0ABS4T2N7_9MICC</name>
<comment type="caution">
    <text evidence="2">The sequence shown here is derived from an EMBL/GenBank/DDBJ whole genome shotgun (WGS) entry which is preliminary data.</text>
</comment>
<keyword evidence="3" id="KW-1185">Reference proteome</keyword>